<dbReference type="GO" id="GO:0036064">
    <property type="term" value="C:ciliary basal body"/>
    <property type="evidence" value="ECO:0007669"/>
    <property type="project" value="TreeGrafter"/>
</dbReference>
<reference evidence="11" key="1">
    <citation type="submission" date="2025-08" db="UniProtKB">
        <authorList>
            <consortium name="RefSeq"/>
        </authorList>
    </citation>
    <scope>IDENTIFICATION</scope>
    <source>
        <strain evidence="11">Ishihara</strain>
        <tissue evidence="11">Whole body</tissue>
    </source>
</reference>
<evidence type="ECO:0000256" key="2">
    <source>
        <dbReference type="ARBA" id="ARBA00010500"/>
    </source>
</evidence>
<evidence type="ECO:0000256" key="9">
    <source>
        <dbReference type="ARBA" id="ARBA00045321"/>
    </source>
</evidence>
<dbReference type="GO" id="GO:0005930">
    <property type="term" value="C:axoneme"/>
    <property type="evidence" value="ECO:0007669"/>
    <property type="project" value="UniProtKB-SubCell"/>
</dbReference>
<evidence type="ECO:0000256" key="8">
    <source>
        <dbReference type="ARBA" id="ARBA00023273"/>
    </source>
</evidence>
<dbReference type="Proteomes" id="UP000301870">
    <property type="component" value="Chromosome 24"/>
</dbReference>
<keyword evidence="4" id="KW-0963">Cytoplasm</keyword>
<dbReference type="GO" id="GO:0030030">
    <property type="term" value="P:cell projection organization"/>
    <property type="evidence" value="ECO:0007669"/>
    <property type="project" value="UniProtKB-KW"/>
</dbReference>
<keyword evidence="8" id="KW-0966">Cell projection</keyword>
<dbReference type="PANTHER" id="PTHR21442:SF0">
    <property type="entry name" value="CILIA- AND FLAGELLA-ASSOCIATED PROTEIN 206"/>
    <property type="match status" value="1"/>
</dbReference>
<evidence type="ECO:0000256" key="1">
    <source>
        <dbReference type="ARBA" id="ARBA00004430"/>
    </source>
</evidence>
<proteinExistence type="inferred from homology"/>
<dbReference type="Pfam" id="PF12018">
    <property type="entry name" value="FAP206"/>
    <property type="match status" value="1"/>
</dbReference>
<comment type="subcellular location">
    <subcellularLocation>
        <location evidence="1">Cytoplasm</location>
        <location evidence="1">Cytoskeleton</location>
        <location evidence="1">Cilium axoneme</location>
    </subcellularLocation>
</comment>
<evidence type="ECO:0000256" key="5">
    <source>
        <dbReference type="ARBA" id="ARBA00022794"/>
    </source>
</evidence>
<keyword evidence="6" id="KW-0969">Cilium</keyword>
<dbReference type="RefSeq" id="XP_022827525.1">
    <property type="nucleotide sequence ID" value="XM_022971757.1"/>
</dbReference>
<evidence type="ECO:0000256" key="6">
    <source>
        <dbReference type="ARBA" id="ARBA00023069"/>
    </source>
</evidence>
<comment type="similarity">
    <text evidence="2">Belongs to the CFAP206 family.</text>
</comment>
<evidence type="ECO:0000256" key="7">
    <source>
        <dbReference type="ARBA" id="ARBA00023212"/>
    </source>
</evidence>
<keyword evidence="5" id="KW-0970">Cilium biogenesis/degradation</keyword>
<dbReference type="KEGG" id="sliu:111357171"/>
<accession>A0A9J7IY53</accession>
<evidence type="ECO:0000313" key="11">
    <source>
        <dbReference type="RefSeq" id="XP_022827525.1"/>
    </source>
</evidence>
<evidence type="ECO:0000313" key="10">
    <source>
        <dbReference type="Proteomes" id="UP000301870"/>
    </source>
</evidence>
<keyword evidence="10" id="KW-1185">Reference proteome</keyword>
<evidence type="ECO:0000256" key="4">
    <source>
        <dbReference type="ARBA" id="ARBA00022490"/>
    </source>
</evidence>
<protein>
    <recommendedName>
        <fullName evidence="3">Cilia- and flagella-associated protein 206</fullName>
    </recommendedName>
</protein>
<keyword evidence="7" id="KW-0206">Cytoskeleton</keyword>
<dbReference type="InterPro" id="IPR021897">
    <property type="entry name" value="FAP206"/>
</dbReference>
<dbReference type="PANTHER" id="PTHR21442">
    <property type="entry name" value="CILIA- AND FLAGELLA-ASSOCIATED PROTEIN 206"/>
    <property type="match status" value="1"/>
</dbReference>
<name>A0A9J7IY53_SPOLT</name>
<gene>
    <name evidence="11" type="primary">LOC111357171</name>
</gene>
<comment type="function">
    <text evidence="9">Essential for sperm motility and is involved in the regulation of the beating frequency of motile cilia on the epithelial cells of the respiratory tract. Required for the establishment of radial spokes in sperm flagella.</text>
</comment>
<organism evidence="10 11">
    <name type="scientific">Spodoptera litura</name>
    <name type="common">Asian cotton leafworm</name>
    <dbReference type="NCBI Taxonomy" id="69820"/>
    <lineage>
        <taxon>Eukaryota</taxon>
        <taxon>Metazoa</taxon>
        <taxon>Ecdysozoa</taxon>
        <taxon>Arthropoda</taxon>
        <taxon>Hexapoda</taxon>
        <taxon>Insecta</taxon>
        <taxon>Pterygota</taxon>
        <taxon>Neoptera</taxon>
        <taxon>Endopterygota</taxon>
        <taxon>Lepidoptera</taxon>
        <taxon>Glossata</taxon>
        <taxon>Ditrysia</taxon>
        <taxon>Noctuoidea</taxon>
        <taxon>Noctuidae</taxon>
        <taxon>Amphipyrinae</taxon>
        <taxon>Spodoptera</taxon>
    </lineage>
</organism>
<dbReference type="OrthoDB" id="10251073at2759"/>
<sequence length="673" mass="76593">MACNENVIKNMANEITRNCQANNVTVDPEFVIYMIDLLLLNPKYGKLFAKTINRNNLAYFVDECVSMLTNDGTALNTLKMQFILQTNYDKLEVLIEKHLDHIEKCLAPLVDEILDMDPELGNEAEYHKLFRKMSIYFVLASGLGNPSYIVTLKEGMAALESVFGMEDLNAFVALPRTDKSVQLEVLLGYTSGVRLFNRDCGKGGEGIPDLPLNLVDAGKACMSLLSNSLITVMQRVNKLTTAIEEAITIQEETGNIIVDLSKVDEHSELTKENYIEVFDLLAFNRQYEVFIRKLLADVESMTYKGSKYVERTKAVLQELHAAVKYKAAVPVQNVFPLFTKLWEVWRAMQNVMFLVSTVNRLMGIMGSIQDKIKMPLKVINKMLHGKVVNTDQCRLNIRPSTAERISLASLHNYVCYPSCTEILGIKQPEFLGFCALCLGVGALVPSNVKIGLIKFKGGYYGFCSVKMAARFSKDPERYIHEALNYARNNPHLINLLNIIENVFNVKDIDELVVVRVPKIKVFDKDMQTETHPVPTYKDKNYTWDLWEWKKRACQWATIVNCKTHSTQTNYSHLRSDIQCQTVEPRDKSLQTNKDTGMNTVNSQYFIWGLRGQRGYGQHVMDLKIQHSMEALKAKTISACTWPCIGRRDDSVNDSVSEDRTFYFPKSDEDEQKN</sequence>
<dbReference type="GO" id="GO:0003356">
    <property type="term" value="P:regulation of cilium beat frequency"/>
    <property type="evidence" value="ECO:0007669"/>
    <property type="project" value="TreeGrafter"/>
</dbReference>
<dbReference type="GeneID" id="111357171"/>
<dbReference type="AlphaFoldDB" id="A0A9J7IY53"/>
<evidence type="ECO:0000256" key="3">
    <source>
        <dbReference type="ARBA" id="ARBA00021602"/>
    </source>
</evidence>